<dbReference type="OrthoDB" id="2402896at2759"/>
<dbReference type="PANTHER" id="PTHR47718:SF17">
    <property type="entry name" value="PROTEIN FAR1-RELATED SEQUENCE 5-LIKE"/>
    <property type="match status" value="1"/>
</dbReference>
<dbReference type="AlphaFoldDB" id="A0A9Q1GV91"/>
<keyword evidence="4" id="KW-1185">Reference proteome</keyword>
<dbReference type="PANTHER" id="PTHR47718">
    <property type="entry name" value="OS01G0519700 PROTEIN"/>
    <property type="match status" value="1"/>
</dbReference>
<evidence type="ECO:0000256" key="1">
    <source>
        <dbReference type="SAM" id="MobiDB-lite"/>
    </source>
</evidence>
<dbReference type="InterPro" id="IPR018289">
    <property type="entry name" value="MULE_transposase_dom"/>
</dbReference>
<sequence>MASTKHWNNHLKESPFSSHINPTPAQSSNTKNRSGKLWKVFVCSKQGNRKPHKTSVLSELILASAISRARENVEEKKVKRRSAETKEGCNACMDVNSMNDGINHHRQLTCAGVGLIWDEKGDSFKWLFQCFVDAMGGNKQIDIITDQDPTIGQGVDVVWNDSSSIVFVRSRMNMFFSKFCGADWNSRNQ</sequence>
<proteinExistence type="predicted"/>
<dbReference type="Pfam" id="PF10551">
    <property type="entry name" value="MULE"/>
    <property type="match status" value="1"/>
</dbReference>
<protein>
    <recommendedName>
        <fullName evidence="2">MULE transposase domain-containing protein</fullName>
    </recommendedName>
</protein>
<feature type="compositionally biased region" description="Polar residues" evidence="1">
    <location>
        <begin position="15"/>
        <end position="32"/>
    </location>
</feature>
<evidence type="ECO:0000313" key="4">
    <source>
        <dbReference type="Proteomes" id="UP001153076"/>
    </source>
</evidence>
<dbReference type="EMBL" id="JAKOGI010001390">
    <property type="protein sequence ID" value="KAJ8425859.1"/>
    <property type="molecule type" value="Genomic_DNA"/>
</dbReference>
<organism evidence="3 4">
    <name type="scientific">Carnegiea gigantea</name>
    <dbReference type="NCBI Taxonomy" id="171969"/>
    <lineage>
        <taxon>Eukaryota</taxon>
        <taxon>Viridiplantae</taxon>
        <taxon>Streptophyta</taxon>
        <taxon>Embryophyta</taxon>
        <taxon>Tracheophyta</taxon>
        <taxon>Spermatophyta</taxon>
        <taxon>Magnoliopsida</taxon>
        <taxon>eudicotyledons</taxon>
        <taxon>Gunneridae</taxon>
        <taxon>Pentapetalae</taxon>
        <taxon>Caryophyllales</taxon>
        <taxon>Cactineae</taxon>
        <taxon>Cactaceae</taxon>
        <taxon>Cactoideae</taxon>
        <taxon>Echinocereeae</taxon>
        <taxon>Carnegiea</taxon>
    </lineage>
</organism>
<evidence type="ECO:0000259" key="2">
    <source>
        <dbReference type="Pfam" id="PF10551"/>
    </source>
</evidence>
<feature type="region of interest" description="Disordered" evidence="1">
    <location>
        <begin position="1"/>
        <end position="32"/>
    </location>
</feature>
<feature type="domain" description="MULE transposase" evidence="2">
    <location>
        <begin position="101"/>
        <end position="162"/>
    </location>
</feature>
<comment type="caution">
    <text evidence="3">The sequence shown here is derived from an EMBL/GenBank/DDBJ whole genome shotgun (WGS) entry which is preliminary data.</text>
</comment>
<dbReference type="Proteomes" id="UP001153076">
    <property type="component" value="Unassembled WGS sequence"/>
</dbReference>
<accession>A0A9Q1GV91</accession>
<gene>
    <name evidence="3" type="ORF">Cgig2_031585</name>
</gene>
<name>A0A9Q1GV91_9CARY</name>
<evidence type="ECO:0000313" key="3">
    <source>
        <dbReference type="EMBL" id="KAJ8425859.1"/>
    </source>
</evidence>
<reference evidence="3" key="1">
    <citation type="submission" date="2022-04" db="EMBL/GenBank/DDBJ databases">
        <title>Carnegiea gigantea Genome sequencing and assembly v2.</title>
        <authorList>
            <person name="Copetti D."/>
            <person name="Sanderson M.J."/>
            <person name="Burquez A."/>
            <person name="Wojciechowski M.F."/>
        </authorList>
    </citation>
    <scope>NUCLEOTIDE SEQUENCE</scope>
    <source>
        <strain evidence="3">SGP5-SGP5p</strain>
        <tissue evidence="3">Aerial part</tissue>
    </source>
</reference>